<dbReference type="PANTHER" id="PTHR43677:SF11">
    <property type="entry name" value="ZINC-CONTAINING ALCOHOL DEHYDROGENASE"/>
    <property type="match status" value="1"/>
</dbReference>
<dbReference type="InterPro" id="IPR011032">
    <property type="entry name" value="GroES-like_sf"/>
</dbReference>
<evidence type="ECO:0000259" key="1">
    <source>
        <dbReference type="SMART" id="SM00829"/>
    </source>
</evidence>
<dbReference type="SUPFAM" id="SSF51735">
    <property type="entry name" value="NAD(P)-binding Rossmann-fold domains"/>
    <property type="match status" value="1"/>
</dbReference>
<protein>
    <submittedName>
        <fullName evidence="2">Alcohol dehydrogenase</fullName>
    </submittedName>
</protein>
<organism evidence="2 3">
    <name type="scientific">Mycolicibacterium iranicum</name>
    <name type="common">Mycobacterium iranicum</name>
    <dbReference type="NCBI Taxonomy" id="912594"/>
    <lineage>
        <taxon>Bacteria</taxon>
        <taxon>Bacillati</taxon>
        <taxon>Actinomycetota</taxon>
        <taxon>Actinomycetes</taxon>
        <taxon>Mycobacteriales</taxon>
        <taxon>Mycobacteriaceae</taxon>
        <taxon>Mycolicibacterium</taxon>
    </lineage>
</organism>
<dbReference type="InterPro" id="IPR013149">
    <property type="entry name" value="ADH-like_C"/>
</dbReference>
<dbReference type="PANTHER" id="PTHR43677">
    <property type="entry name" value="SHORT-CHAIN DEHYDROGENASE/REDUCTASE"/>
    <property type="match status" value="1"/>
</dbReference>
<reference evidence="2 3" key="1">
    <citation type="submission" date="2016-04" db="EMBL/GenBank/DDBJ databases">
        <title>Draft Genome Sequences of Staphylococcus capitis Strain H36, S. capitis Strain H65, S. cohnii Strain H62, S. hominis Strain H69, Mycobacterium iranicum Strain H39, Plantibacter sp. Strain H53, Pseudomonas oryzihabitans Strain H72, and Microbacterium sp. Strain H83, isolated from residential settings.</title>
        <authorList>
            <person name="Lymperopoulou D."/>
            <person name="Adams R.I."/>
            <person name="Lindow S."/>
            <person name="Coil D.A."/>
            <person name="Jospin G."/>
            <person name="Eisen J.A."/>
        </authorList>
    </citation>
    <scope>NUCLEOTIDE SEQUENCE [LARGE SCALE GENOMIC DNA]</scope>
    <source>
        <strain evidence="2 3">H39</strain>
    </source>
</reference>
<dbReference type="AlphaFoldDB" id="A0A178LJM1"/>
<evidence type="ECO:0000313" key="2">
    <source>
        <dbReference type="EMBL" id="OAN30137.1"/>
    </source>
</evidence>
<dbReference type="Pfam" id="PF00107">
    <property type="entry name" value="ADH_zinc_N"/>
    <property type="match status" value="1"/>
</dbReference>
<dbReference type="SUPFAM" id="SSF50129">
    <property type="entry name" value="GroES-like"/>
    <property type="match status" value="1"/>
</dbReference>
<dbReference type="OrthoDB" id="9787435at2"/>
<comment type="caution">
    <text evidence="2">The sequence shown here is derived from an EMBL/GenBank/DDBJ whole genome shotgun (WGS) entry which is preliminary data.</text>
</comment>
<dbReference type="GO" id="GO:0016491">
    <property type="term" value="F:oxidoreductase activity"/>
    <property type="evidence" value="ECO:0007669"/>
    <property type="project" value="InterPro"/>
</dbReference>
<dbReference type="EMBL" id="LWCS01000065">
    <property type="protein sequence ID" value="OAN30137.1"/>
    <property type="molecule type" value="Genomic_DNA"/>
</dbReference>
<evidence type="ECO:0000313" key="3">
    <source>
        <dbReference type="Proteomes" id="UP000078396"/>
    </source>
</evidence>
<sequence>MRAAVLEAAGQPPQVRDFDEPTRDVVQVSLAGCNPVDLALASGQMGDPDVPAVVGREGVGYTIDGARVYFNSPKSPFGSWAELAQFDPDRTFEVPDTVGDDLAVALGIAGLAAWLPLTRHADVSAGQSVLILGATGVVGSIAVQAARILGAGRVVGAGRSEQGLARALELGADAVVQLGGDDDAGALRAEVRNGYDVVVDMVYGEPFLAALEATAVGATLVTVGQGAGGAPEVPLGTLMGRTHIGHNNNLLPSRMMRQGYRELVSLAEEKRLTVDTTRYRLADAEKAWQAQADGPHVKIGITPR</sequence>
<dbReference type="InterPro" id="IPR036291">
    <property type="entry name" value="NAD(P)-bd_dom_sf"/>
</dbReference>
<dbReference type="InterPro" id="IPR051397">
    <property type="entry name" value="Zn-ADH-like_protein"/>
</dbReference>
<accession>A0A178LJM1</accession>
<proteinExistence type="predicted"/>
<dbReference type="STRING" id="912594.AWC12_08370"/>
<feature type="domain" description="Enoyl reductase (ER)" evidence="1">
    <location>
        <begin position="4"/>
        <end position="301"/>
    </location>
</feature>
<dbReference type="RefSeq" id="WP_064284813.1">
    <property type="nucleotide sequence ID" value="NZ_LWCS01000065.1"/>
</dbReference>
<dbReference type="Gene3D" id="3.40.50.720">
    <property type="entry name" value="NAD(P)-binding Rossmann-like Domain"/>
    <property type="match status" value="1"/>
</dbReference>
<dbReference type="Gene3D" id="3.90.180.10">
    <property type="entry name" value="Medium-chain alcohol dehydrogenases, catalytic domain"/>
    <property type="match status" value="1"/>
</dbReference>
<name>A0A178LJM1_MYCIR</name>
<dbReference type="Proteomes" id="UP000078396">
    <property type="component" value="Unassembled WGS sequence"/>
</dbReference>
<gene>
    <name evidence="2" type="ORF">A4X20_09715</name>
</gene>
<dbReference type="SMART" id="SM00829">
    <property type="entry name" value="PKS_ER"/>
    <property type="match status" value="1"/>
</dbReference>
<dbReference type="InterPro" id="IPR020843">
    <property type="entry name" value="ER"/>
</dbReference>